<keyword evidence="4" id="KW-0472">Membrane</keyword>
<protein>
    <submittedName>
        <fullName evidence="7">Methyl-accepting chemotaxis protein</fullName>
    </submittedName>
</protein>
<keyword evidence="4" id="KW-0812">Transmembrane</keyword>
<dbReference type="RefSeq" id="WP_243334979.1">
    <property type="nucleotide sequence ID" value="NZ_AP027081.1"/>
</dbReference>
<evidence type="ECO:0000256" key="1">
    <source>
        <dbReference type="ARBA" id="ARBA00022500"/>
    </source>
</evidence>
<dbReference type="CDD" id="cd06225">
    <property type="entry name" value="HAMP"/>
    <property type="match status" value="1"/>
</dbReference>
<dbReference type="SMART" id="SM00304">
    <property type="entry name" value="HAMP"/>
    <property type="match status" value="1"/>
</dbReference>
<dbReference type="SMART" id="SM00283">
    <property type="entry name" value="MA"/>
    <property type="match status" value="1"/>
</dbReference>
<dbReference type="PANTHER" id="PTHR43531">
    <property type="entry name" value="PROTEIN ICFG"/>
    <property type="match status" value="1"/>
</dbReference>
<dbReference type="PROSITE" id="PS50885">
    <property type="entry name" value="HAMP"/>
    <property type="match status" value="1"/>
</dbReference>
<dbReference type="GO" id="GO:0007165">
    <property type="term" value="P:signal transduction"/>
    <property type="evidence" value="ECO:0007669"/>
    <property type="project" value="UniProtKB-KW"/>
</dbReference>
<dbReference type="Gene3D" id="1.10.287.950">
    <property type="entry name" value="Methyl-accepting chemotaxis protein"/>
    <property type="match status" value="1"/>
</dbReference>
<accession>A0AA48KE88</accession>
<organism evidence="7 8">
    <name type="scientific">Mesoterricola sediminis</name>
    <dbReference type="NCBI Taxonomy" id="2927980"/>
    <lineage>
        <taxon>Bacteria</taxon>
        <taxon>Pseudomonadati</taxon>
        <taxon>Acidobacteriota</taxon>
        <taxon>Holophagae</taxon>
        <taxon>Holophagales</taxon>
        <taxon>Holophagaceae</taxon>
        <taxon>Mesoterricola</taxon>
    </lineage>
</organism>
<dbReference type="Proteomes" id="UP001228113">
    <property type="component" value="Chromosome"/>
</dbReference>
<dbReference type="InterPro" id="IPR004090">
    <property type="entry name" value="Chemotax_Me-accpt_rcpt"/>
</dbReference>
<evidence type="ECO:0000313" key="8">
    <source>
        <dbReference type="Proteomes" id="UP001228113"/>
    </source>
</evidence>
<sequence>MSRRTLVSNVSLRLKVTGLALIQVLFLVALTGIGWSALHRSSDGARRMVERNPQLKALNELRYQFQHVRAGHQALLAAAGNRVFVPDFRVYVEGCEGRLQGAMRAMETLPWESDEGPKVRTCLAEIQRYLDGFPVSFRQMEGDPRGALLPQRMRDGGPHLDRARALIQELFDQQNAKNDAGQKALEAATAFSYKVMGAGLAAALLLSAVLSRAITRRTIDGVDRLALTMSAMAQGDLSRTCPEGEEDELGRMARDLNAVGAKFRASVRTLGEAAQALVGVSGDLSSRANALATTSSALRQDAAGQKAEVDLAASGLADMSATIDRAKAATAGARDRARAALEVTEAGRDQVARTIEVTEGIRQSSDKVGRITVVIAEISRQTNLLALNAAIEASKAGHQGKGFAVVAEEVRKLAERAASAAREIEHLIRESGERVGLGQASVAGVGESLEGILGAVTDNGRNLEAIAQGMEAQAGAASSMAQHMEATARRVEDSTRAIGDLAASVHEIRGTVEAVAGLANRLQDLTREFRLA</sequence>
<evidence type="ECO:0000259" key="6">
    <source>
        <dbReference type="PROSITE" id="PS50885"/>
    </source>
</evidence>
<dbReference type="Pfam" id="PF00015">
    <property type="entry name" value="MCPsignal"/>
    <property type="match status" value="1"/>
</dbReference>
<dbReference type="PRINTS" id="PR00260">
    <property type="entry name" value="CHEMTRNSDUCR"/>
</dbReference>
<evidence type="ECO:0000256" key="2">
    <source>
        <dbReference type="ARBA" id="ARBA00029447"/>
    </source>
</evidence>
<keyword evidence="3" id="KW-0807">Transducer</keyword>
<feature type="transmembrane region" description="Helical" evidence="4">
    <location>
        <begin position="20"/>
        <end position="38"/>
    </location>
</feature>
<dbReference type="AlphaFoldDB" id="A0AA48KE88"/>
<evidence type="ECO:0000313" key="7">
    <source>
        <dbReference type="EMBL" id="BDU77825.1"/>
    </source>
</evidence>
<feature type="domain" description="HAMP" evidence="6">
    <location>
        <begin position="216"/>
        <end position="268"/>
    </location>
</feature>
<keyword evidence="8" id="KW-1185">Reference proteome</keyword>
<feature type="domain" description="Methyl-accepting transducer" evidence="5">
    <location>
        <begin position="280"/>
        <end position="502"/>
    </location>
</feature>
<comment type="similarity">
    <text evidence="2">Belongs to the methyl-accepting chemotaxis (MCP) protein family.</text>
</comment>
<keyword evidence="1" id="KW-0145">Chemotaxis</keyword>
<name>A0AA48KE88_9BACT</name>
<dbReference type="KEGG" id="msea:METESE_27830"/>
<evidence type="ECO:0000259" key="5">
    <source>
        <dbReference type="PROSITE" id="PS50111"/>
    </source>
</evidence>
<reference evidence="7" key="1">
    <citation type="journal article" date="2023" name="Int. J. Syst. Evol. Microbiol.">
        <title>Mesoterricola silvestris gen. nov., sp. nov., Mesoterricola sediminis sp. nov., Geothrix oryzae sp. nov., Geothrix edaphica sp. nov., Geothrix rubra sp. nov., and Geothrix limicola sp. nov., six novel members of Acidobacteriota isolated from soils.</title>
        <authorList>
            <person name="Itoh H."/>
            <person name="Sugisawa Y."/>
            <person name="Mise K."/>
            <person name="Xu Z."/>
            <person name="Kuniyasu M."/>
            <person name="Ushijima N."/>
            <person name="Kawano K."/>
            <person name="Kobayashi E."/>
            <person name="Shiratori Y."/>
            <person name="Masuda Y."/>
            <person name="Senoo K."/>
        </authorList>
    </citation>
    <scope>NUCLEOTIDE SEQUENCE</scope>
    <source>
        <strain evidence="7">W786</strain>
    </source>
</reference>
<evidence type="ECO:0000256" key="4">
    <source>
        <dbReference type="SAM" id="Phobius"/>
    </source>
</evidence>
<dbReference type="EMBL" id="AP027081">
    <property type="protein sequence ID" value="BDU77825.1"/>
    <property type="molecule type" value="Genomic_DNA"/>
</dbReference>
<dbReference type="InterPro" id="IPR051310">
    <property type="entry name" value="MCP_chemotaxis"/>
</dbReference>
<dbReference type="SUPFAM" id="SSF58104">
    <property type="entry name" value="Methyl-accepting chemotaxis protein (MCP) signaling domain"/>
    <property type="match status" value="1"/>
</dbReference>
<gene>
    <name evidence="7" type="primary">mcp40H-24_2</name>
    <name evidence="7" type="ORF">METESE_27830</name>
</gene>
<keyword evidence="4" id="KW-1133">Transmembrane helix</keyword>
<dbReference type="PROSITE" id="PS50111">
    <property type="entry name" value="CHEMOTAXIS_TRANSDUC_2"/>
    <property type="match status" value="1"/>
</dbReference>
<dbReference type="InterPro" id="IPR004089">
    <property type="entry name" value="MCPsignal_dom"/>
</dbReference>
<evidence type="ECO:0000256" key="3">
    <source>
        <dbReference type="PROSITE-ProRule" id="PRU00284"/>
    </source>
</evidence>
<dbReference type="Pfam" id="PF00672">
    <property type="entry name" value="HAMP"/>
    <property type="match status" value="1"/>
</dbReference>
<dbReference type="GO" id="GO:0006935">
    <property type="term" value="P:chemotaxis"/>
    <property type="evidence" value="ECO:0007669"/>
    <property type="project" value="UniProtKB-KW"/>
</dbReference>
<dbReference type="InterPro" id="IPR003660">
    <property type="entry name" value="HAMP_dom"/>
</dbReference>
<dbReference type="GO" id="GO:0005886">
    <property type="term" value="C:plasma membrane"/>
    <property type="evidence" value="ECO:0007669"/>
    <property type="project" value="TreeGrafter"/>
</dbReference>
<proteinExistence type="inferred from homology"/>
<dbReference type="PANTHER" id="PTHR43531:SF11">
    <property type="entry name" value="METHYL-ACCEPTING CHEMOTAXIS PROTEIN 3"/>
    <property type="match status" value="1"/>
</dbReference>
<dbReference type="GO" id="GO:0004888">
    <property type="term" value="F:transmembrane signaling receptor activity"/>
    <property type="evidence" value="ECO:0007669"/>
    <property type="project" value="InterPro"/>
</dbReference>